<keyword evidence="9" id="KW-1185">Reference proteome</keyword>
<dbReference type="SUPFAM" id="SSF103481">
    <property type="entry name" value="Multidrug resistance efflux transporter EmrE"/>
    <property type="match status" value="2"/>
</dbReference>
<feature type="transmembrane region" description="Helical" evidence="6">
    <location>
        <begin position="223"/>
        <end position="243"/>
    </location>
</feature>
<gene>
    <name evidence="8" type="ORF">JKA74_12125</name>
</gene>
<feature type="transmembrane region" description="Helical" evidence="6">
    <location>
        <begin position="153"/>
        <end position="173"/>
    </location>
</feature>
<dbReference type="AlphaFoldDB" id="A0A935CC59"/>
<evidence type="ECO:0000256" key="6">
    <source>
        <dbReference type="SAM" id="Phobius"/>
    </source>
</evidence>
<dbReference type="Gene3D" id="1.10.3730.20">
    <property type="match status" value="1"/>
</dbReference>
<comment type="subcellular location">
    <subcellularLocation>
        <location evidence="1">Membrane</location>
        <topology evidence="1">Multi-pass membrane protein</topology>
    </subcellularLocation>
</comment>
<proteinExistence type="inferred from homology"/>
<feature type="transmembrane region" description="Helical" evidence="6">
    <location>
        <begin position="185"/>
        <end position="203"/>
    </location>
</feature>
<dbReference type="InterPro" id="IPR050638">
    <property type="entry name" value="AA-Vitamin_Transporters"/>
</dbReference>
<evidence type="ECO:0000256" key="2">
    <source>
        <dbReference type="ARBA" id="ARBA00007362"/>
    </source>
</evidence>
<evidence type="ECO:0000256" key="3">
    <source>
        <dbReference type="ARBA" id="ARBA00022692"/>
    </source>
</evidence>
<dbReference type="RefSeq" id="WP_201431462.1">
    <property type="nucleotide sequence ID" value="NZ_JAEQBW010000005.1"/>
</dbReference>
<protein>
    <submittedName>
        <fullName evidence="8">DMT family transporter</fullName>
    </submittedName>
</protein>
<reference evidence="8" key="1">
    <citation type="submission" date="2021-01" db="EMBL/GenBank/DDBJ databases">
        <title>Marivirga aurantiaca sp. nov., isolated from intertidal surface sediments.</title>
        <authorList>
            <person name="Zhang M."/>
        </authorList>
    </citation>
    <scope>NUCLEOTIDE SEQUENCE</scope>
    <source>
        <strain evidence="8">S37H4</strain>
    </source>
</reference>
<keyword evidence="3 6" id="KW-0812">Transmembrane</keyword>
<feature type="transmembrane region" description="Helical" evidence="6">
    <location>
        <begin position="275"/>
        <end position="292"/>
    </location>
</feature>
<feature type="transmembrane region" description="Helical" evidence="6">
    <location>
        <begin position="72"/>
        <end position="90"/>
    </location>
</feature>
<name>A0A935CC59_9BACT</name>
<evidence type="ECO:0000313" key="9">
    <source>
        <dbReference type="Proteomes" id="UP000611723"/>
    </source>
</evidence>
<feature type="transmembrane region" description="Helical" evidence="6">
    <location>
        <begin position="12"/>
        <end position="30"/>
    </location>
</feature>
<sequence length="297" mass="32126">MSEKPVASPFLVWGLLITLALIWGSSFILIKKGLQVFSAGEVGAIRIVSAAVVLLPLALPKLKTLNKRQWKWLFISGMLGSFGPAFLFAFAQTRLESGVTGVLNALTPIFALLVGVMFFSGKLTKRDGIGITLGFTGTILLIVAGSGGDLGNFNYYAIFVILATLCYGFNLNIVKFQFSILTPKIITSISIFLISPIAVYYLFGMSDFVLKMQTEPGAGLGLFYISILGVVGTAIALIMFNRLVQLTSPVFTSFVTYLIPIVAVVWGLLDGEVLFTGHYIGIVFIIIGVAFANRRNK</sequence>
<dbReference type="Proteomes" id="UP000611723">
    <property type="component" value="Unassembled WGS sequence"/>
</dbReference>
<evidence type="ECO:0000313" key="8">
    <source>
        <dbReference type="EMBL" id="MBK6265783.1"/>
    </source>
</evidence>
<dbReference type="InterPro" id="IPR037185">
    <property type="entry name" value="EmrE-like"/>
</dbReference>
<evidence type="ECO:0000256" key="4">
    <source>
        <dbReference type="ARBA" id="ARBA00022989"/>
    </source>
</evidence>
<dbReference type="Pfam" id="PF00892">
    <property type="entry name" value="EamA"/>
    <property type="match status" value="2"/>
</dbReference>
<evidence type="ECO:0000256" key="1">
    <source>
        <dbReference type="ARBA" id="ARBA00004141"/>
    </source>
</evidence>
<evidence type="ECO:0000256" key="5">
    <source>
        <dbReference type="ARBA" id="ARBA00023136"/>
    </source>
</evidence>
<dbReference type="EMBL" id="JAEQBW010000005">
    <property type="protein sequence ID" value="MBK6265783.1"/>
    <property type="molecule type" value="Genomic_DNA"/>
</dbReference>
<dbReference type="PANTHER" id="PTHR32322">
    <property type="entry name" value="INNER MEMBRANE TRANSPORTER"/>
    <property type="match status" value="1"/>
</dbReference>
<evidence type="ECO:0000259" key="7">
    <source>
        <dbReference type="Pfam" id="PF00892"/>
    </source>
</evidence>
<keyword evidence="4 6" id="KW-1133">Transmembrane helix</keyword>
<feature type="transmembrane region" description="Helical" evidence="6">
    <location>
        <begin position="128"/>
        <end position="147"/>
    </location>
</feature>
<organism evidence="8 9">
    <name type="scientific">Marivirga aurantiaca</name>
    <dbReference type="NCBI Taxonomy" id="2802615"/>
    <lineage>
        <taxon>Bacteria</taxon>
        <taxon>Pseudomonadati</taxon>
        <taxon>Bacteroidota</taxon>
        <taxon>Cytophagia</taxon>
        <taxon>Cytophagales</taxon>
        <taxon>Marivirgaceae</taxon>
        <taxon>Marivirga</taxon>
    </lineage>
</organism>
<comment type="similarity">
    <text evidence="2">Belongs to the EamA transporter family.</text>
</comment>
<feature type="domain" description="EamA" evidence="7">
    <location>
        <begin position="15"/>
        <end position="142"/>
    </location>
</feature>
<feature type="transmembrane region" description="Helical" evidence="6">
    <location>
        <begin position="102"/>
        <end position="121"/>
    </location>
</feature>
<dbReference type="InterPro" id="IPR000620">
    <property type="entry name" value="EamA_dom"/>
</dbReference>
<feature type="domain" description="EamA" evidence="7">
    <location>
        <begin position="156"/>
        <end position="293"/>
    </location>
</feature>
<dbReference type="PANTHER" id="PTHR32322:SF2">
    <property type="entry name" value="EAMA DOMAIN-CONTAINING PROTEIN"/>
    <property type="match status" value="1"/>
</dbReference>
<dbReference type="GO" id="GO:0016020">
    <property type="term" value="C:membrane"/>
    <property type="evidence" value="ECO:0007669"/>
    <property type="project" value="UniProtKB-SubCell"/>
</dbReference>
<feature type="transmembrane region" description="Helical" evidence="6">
    <location>
        <begin position="250"/>
        <end position="269"/>
    </location>
</feature>
<feature type="transmembrane region" description="Helical" evidence="6">
    <location>
        <begin position="42"/>
        <end position="60"/>
    </location>
</feature>
<keyword evidence="5 6" id="KW-0472">Membrane</keyword>
<comment type="caution">
    <text evidence="8">The sequence shown here is derived from an EMBL/GenBank/DDBJ whole genome shotgun (WGS) entry which is preliminary data.</text>
</comment>
<accession>A0A935CC59</accession>